<dbReference type="EMBL" id="ATLV01026453">
    <property type="status" value="NOT_ANNOTATED_CDS"/>
    <property type="molecule type" value="Genomic_DNA"/>
</dbReference>
<gene>
    <name evidence="2" type="ORF">ZHAS_00021417</name>
</gene>
<feature type="region of interest" description="Disordered" evidence="1">
    <location>
        <begin position="101"/>
        <end position="150"/>
    </location>
</feature>
<evidence type="ECO:0000313" key="3">
    <source>
        <dbReference type="EnsemblMetazoa" id="ASIC021417-PA"/>
    </source>
</evidence>
<evidence type="ECO:0000313" key="2">
    <source>
        <dbReference type="EMBL" id="KFB53116.1"/>
    </source>
</evidence>
<feature type="compositionally biased region" description="Low complexity" evidence="1">
    <location>
        <begin position="1"/>
        <end position="10"/>
    </location>
</feature>
<feature type="compositionally biased region" description="Basic and acidic residues" evidence="1">
    <location>
        <begin position="118"/>
        <end position="150"/>
    </location>
</feature>
<evidence type="ECO:0000313" key="4">
    <source>
        <dbReference type="Proteomes" id="UP000030765"/>
    </source>
</evidence>
<accession>A0A084WSC2</accession>
<dbReference type="EnsemblMetazoa" id="ASIC021417-RA">
    <property type="protein sequence ID" value="ASIC021417-PA"/>
    <property type="gene ID" value="ASIC021417"/>
</dbReference>
<sequence length="150" mass="16704">MHTTRGGVAARARRTRPDQDNFPLRSYARARDSTGLCSNAGVPVHKKNALRHGEEGMLVARLKRFAGLFEPLNQTMGTVPAAYYAPPAGLMIHYERGFAFRRRKGGPSNGSPQMGGGTEDRRRRDAEPDNLKRWSEGLDVKKKEKEGLNQ</sequence>
<name>A0A084WSC2_ANOSI</name>
<feature type="region of interest" description="Disordered" evidence="1">
    <location>
        <begin position="1"/>
        <end position="20"/>
    </location>
</feature>
<keyword evidence="4" id="KW-1185">Reference proteome</keyword>
<dbReference type="Proteomes" id="UP000030765">
    <property type="component" value="Unassembled WGS sequence"/>
</dbReference>
<reference evidence="3" key="2">
    <citation type="submission" date="2020-05" db="UniProtKB">
        <authorList>
            <consortium name="EnsemblMetazoa"/>
        </authorList>
    </citation>
    <scope>IDENTIFICATION</scope>
</reference>
<organism evidence="2">
    <name type="scientific">Anopheles sinensis</name>
    <name type="common">Mosquito</name>
    <dbReference type="NCBI Taxonomy" id="74873"/>
    <lineage>
        <taxon>Eukaryota</taxon>
        <taxon>Metazoa</taxon>
        <taxon>Ecdysozoa</taxon>
        <taxon>Arthropoda</taxon>
        <taxon>Hexapoda</taxon>
        <taxon>Insecta</taxon>
        <taxon>Pterygota</taxon>
        <taxon>Neoptera</taxon>
        <taxon>Endopterygota</taxon>
        <taxon>Diptera</taxon>
        <taxon>Nematocera</taxon>
        <taxon>Culicoidea</taxon>
        <taxon>Culicidae</taxon>
        <taxon>Anophelinae</taxon>
        <taxon>Anopheles</taxon>
    </lineage>
</organism>
<dbReference type="AlphaFoldDB" id="A0A084WSC2"/>
<proteinExistence type="predicted"/>
<protein>
    <submittedName>
        <fullName evidence="2 3">Succinate dehydrogenase flavoprotein subunit</fullName>
    </submittedName>
</protein>
<evidence type="ECO:0000256" key="1">
    <source>
        <dbReference type="SAM" id="MobiDB-lite"/>
    </source>
</evidence>
<reference evidence="2 4" key="1">
    <citation type="journal article" date="2014" name="BMC Genomics">
        <title>Genome sequence of Anopheles sinensis provides insight into genetics basis of mosquito competence for malaria parasites.</title>
        <authorList>
            <person name="Zhou D."/>
            <person name="Zhang D."/>
            <person name="Ding G."/>
            <person name="Shi L."/>
            <person name="Hou Q."/>
            <person name="Ye Y."/>
            <person name="Xu Y."/>
            <person name="Zhou H."/>
            <person name="Xiong C."/>
            <person name="Li S."/>
            <person name="Yu J."/>
            <person name="Hong S."/>
            <person name="Yu X."/>
            <person name="Zou P."/>
            <person name="Chen C."/>
            <person name="Chang X."/>
            <person name="Wang W."/>
            <person name="Lv Y."/>
            <person name="Sun Y."/>
            <person name="Ma L."/>
            <person name="Shen B."/>
            <person name="Zhu C."/>
        </authorList>
    </citation>
    <scope>NUCLEOTIDE SEQUENCE [LARGE SCALE GENOMIC DNA]</scope>
</reference>
<dbReference type="EMBL" id="KE525414">
    <property type="protein sequence ID" value="KFB53116.1"/>
    <property type="molecule type" value="Genomic_DNA"/>
</dbReference>
<dbReference type="VEuPathDB" id="VectorBase:ASIS005908"/>
<dbReference type="VEuPathDB" id="VectorBase:ASIC021417"/>